<dbReference type="Proteomes" id="UP000887013">
    <property type="component" value="Unassembled WGS sequence"/>
</dbReference>
<protein>
    <submittedName>
        <fullName evidence="1">Uncharacterized protein</fullName>
    </submittedName>
</protein>
<name>A0A8X6TYT8_NEPPI</name>
<evidence type="ECO:0000313" key="2">
    <source>
        <dbReference type="Proteomes" id="UP000887013"/>
    </source>
</evidence>
<dbReference type="EMBL" id="BMAW01067047">
    <property type="protein sequence ID" value="GFT57843.1"/>
    <property type="molecule type" value="Genomic_DNA"/>
</dbReference>
<evidence type="ECO:0000313" key="1">
    <source>
        <dbReference type="EMBL" id="GFT57843.1"/>
    </source>
</evidence>
<gene>
    <name evidence="1" type="ORF">NPIL_7291</name>
</gene>
<reference evidence="1" key="1">
    <citation type="submission" date="2020-08" db="EMBL/GenBank/DDBJ databases">
        <title>Multicomponent nature underlies the extraordinary mechanical properties of spider dragline silk.</title>
        <authorList>
            <person name="Kono N."/>
            <person name="Nakamura H."/>
            <person name="Mori M."/>
            <person name="Yoshida Y."/>
            <person name="Ohtoshi R."/>
            <person name="Malay A.D."/>
            <person name="Moran D.A.P."/>
            <person name="Tomita M."/>
            <person name="Numata K."/>
            <person name="Arakawa K."/>
        </authorList>
    </citation>
    <scope>NUCLEOTIDE SEQUENCE</scope>
</reference>
<organism evidence="1 2">
    <name type="scientific">Nephila pilipes</name>
    <name type="common">Giant wood spider</name>
    <name type="synonym">Nephila maculata</name>
    <dbReference type="NCBI Taxonomy" id="299642"/>
    <lineage>
        <taxon>Eukaryota</taxon>
        <taxon>Metazoa</taxon>
        <taxon>Ecdysozoa</taxon>
        <taxon>Arthropoda</taxon>
        <taxon>Chelicerata</taxon>
        <taxon>Arachnida</taxon>
        <taxon>Araneae</taxon>
        <taxon>Araneomorphae</taxon>
        <taxon>Entelegynae</taxon>
        <taxon>Araneoidea</taxon>
        <taxon>Nephilidae</taxon>
        <taxon>Nephila</taxon>
    </lineage>
</organism>
<keyword evidence="2" id="KW-1185">Reference proteome</keyword>
<comment type="caution">
    <text evidence="1">The sequence shown here is derived from an EMBL/GenBank/DDBJ whole genome shotgun (WGS) entry which is preliminary data.</text>
</comment>
<proteinExistence type="predicted"/>
<sequence>MLDSLESVSKSSCWLAILQSKWRQSKQMRHVAVKFTYSIVLEENKTKGNSVCNRFGRYVYLPRAALFSCTMRLLRVPGCLWNGSDVGNQVGYAGACALRTDCLLGAG</sequence>
<dbReference type="AlphaFoldDB" id="A0A8X6TYT8"/>
<accession>A0A8X6TYT8</accession>